<feature type="compositionally biased region" description="Low complexity" evidence="1">
    <location>
        <begin position="54"/>
        <end position="75"/>
    </location>
</feature>
<dbReference type="OrthoDB" id="10331097at2759"/>
<keyword evidence="2" id="KW-1133">Transmembrane helix</keyword>
<dbReference type="Proteomes" id="UP000701801">
    <property type="component" value="Unassembled WGS sequence"/>
</dbReference>
<dbReference type="AlphaFoldDB" id="A0A9N9LUY1"/>
<accession>A0A9N9LUY1</accession>
<feature type="signal peptide" evidence="3">
    <location>
        <begin position="1"/>
        <end position="19"/>
    </location>
</feature>
<feature type="region of interest" description="Disordered" evidence="1">
    <location>
        <begin position="42"/>
        <end position="80"/>
    </location>
</feature>
<protein>
    <recommendedName>
        <fullName evidence="6">Transmembrane protein</fullName>
    </recommendedName>
</protein>
<sequence>MKFNLYTLSLLALCTISSALIVPRSVQDSIIERDINNISTLAERATTPTPTPSPQAVTPVTTKPAEPSTATPTPTGRTPIKDKQLGRVFMYVGIGLGAVATLAMIGGAIAGMRWLAQTKKCNDMHKAEMQNNLRKLRTRQEPLRGWPTRQSTRF</sequence>
<reference evidence="4" key="1">
    <citation type="submission" date="2021-07" db="EMBL/GenBank/DDBJ databases">
        <authorList>
            <person name="Durling M."/>
        </authorList>
    </citation>
    <scope>NUCLEOTIDE SEQUENCE</scope>
</reference>
<name>A0A9N9LUY1_9HELO</name>
<evidence type="ECO:0000256" key="3">
    <source>
        <dbReference type="SAM" id="SignalP"/>
    </source>
</evidence>
<evidence type="ECO:0000313" key="4">
    <source>
        <dbReference type="EMBL" id="CAG8981278.1"/>
    </source>
</evidence>
<feature type="transmembrane region" description="Helical" evidence="2">
    <location>
        <begin position="88"/>
        <end position="116"/>
    </location>
</feature>
<feature type="region of interest" description="Disordered" evidence="1">
    <location>
        <begin position="133"/>
        <end position="154"/>
    </location>
</feature>
<proteinExistence type="predicted"/>
<evidence type="ECO:0000256" key="2">
    <source>
        <dbReference type="SAM" id="Phobius"/>
    </source>
</evidence>
<keyword evidence="2" id="KW-0812">Transmembrane</keyword>
<gene>
    <name evidence="4" type="ORF">HYALB_00003876</name>
</gene>
<dbReference type="EMBL" id="CAJVRM010000462">
    <property type="protein sequence ID" value="CAG8981278.1"/>
    <property type="molecule type" value="Genomic_DNA"/>
</dbReference>
<keyword evidence="5" id="KW-1185">Reference proteome</keyword>
<evidence type="ECO:0000256" key="1">
    <source>
        <dbReference type="SAM" id="MobiDB-lite"/>
    </source>
</evidence>
<evidence type="ECO:0000313" key="5">
    <source>
        <dbReference type="Proteomes" id="UP000701801"/>
    </source>
</evidence>
<keyword evidence="2" id="KW-0472">Membrane</keyword>
<keyword evidence="3" id="KW-0732">Signal</keyword>
<organism evidence="4 5">
    <name type="scientific">Hymenoscyphus albidus</name>
    <dbReference type="NCBI Taxonomy" id="595503"/>
    <lineage>
        <taxon>Eukaryota</taxon>
        <taxon>Fungi</taxon>
        <taxon>Dikarya</taxon>
        <taxon>Ascomycota</taxon>
        <taxon>Pezizomycotina</taxon>
        <taxon>Leotiomycetes</taxon>
        <taxon>Helotiales</taxon>
        <taxon>Helotiaceae</taxon>
        <taxon>Hymenoscyphus</taxon>
    </lineage>
</organism>
<feature type="chain" id="PRO_5040430218" description="Transmembrane protein" evidence="3">
    <location>
        <begin position="20"/>
        <end position="154"/>
    </location>
</feature>
<comment type="caution">
    <text evidence="4">The sequence shown here is derived from an EMBL/GenBank/DDBJ whole genome shotgun (WGS) entry which is preliminary data.</text>
</comment>
<evidence type="ECO:0008006" key="6">
    <source>
        <dbReference type="Google" id="ProtNLM"/>
    </source>
</evidence>